<evidence type="ECO:0000259" key="1">
    <source>
        <dbReference type="PROSITE" id="PS51186"/>
    </source>
</evidence>
<keyword evidence="2" id="KW-0808">Transferase</keyword>
<dbReference type="PANTHER" id="PTHR43441">
    <property type="entry name" value="RIBOSOMAL-PROTEIN-SERINE ACETYLTRANSFERASE"/>
    <property type="match status" value="1"/>
</dbReference>
<dbReference type="CDD" id="cd04301">
    <property type="entry name" value="NAT_SF"/>
    <property type="match status" value="1"/>
</dbReference>
<feature type="domain" description="N-acetyltransferase" evidence="1">
    <location>
        <begin position="7"/>
        <end position="163"/>
    </location>
</feature>
<reference evidence="2 3" key="1">
    <citation type="submission" date="2019-03" db="EMBL/GenBank/DDBJ databases">
        <title>Draft genome sequences of novel Actinobacteria.</title>
        <authorList>
            <person name="Sahin N."/>
            <person name="Ay H."/>
            <person name="Saygin H."/>
        </authorList>
    </citation>
    <scope>NUCLEOTIDE SEQUENCE [LARGE SCALE GENOMIC DNA]</scope>
    <source>
        <strain evidence="2 3">JCM 30547</strain>
    </source>
</reference>
<proteinExistence type="predicted"/>
<comment type="caution">
    <text evidence="2">The sequence shown here is derived from an EMBL/GenBank/DDBJ whole genome shotgun (WGS) entry which is preliminary data.</text>
</comment>
<name>A0A4R4PY02_9ACTN</name>
<dbReference type="EMBL" id="SMKA01000094">
    <property type="protein sequence ID" value="TDC27407.1"/>
    <property type="molecule type" value="Genomic_DNA"/>
</dbReference>
<dbReference type="InterPro" id="IPR051908">
    <property type="entry name" value="Ribosomal_N-acetyltransferase"/>
</dbReference>
<dbReference type="AlphaFoldDB" id="A0A4R4PY02"/>
<dbReference type="OrthoDB" id="5191051at2"/>
<accession>A0A4R4PY02</accession>
<dbReference type="Pfam" id="PF13302">
    <property type="entry name" value="Acetyltransf_3"/>
    <property type="match status" value="1"/>
</dbReference>
<keyword evidence="3" id="KW-1185">Reference proteome</keyword>
<dbReference type="GO" id="GO:0005737">
    <property type="term" value="C:cytoplasm"/>
    <property type="evidence" value="ECO:0007669"/>
    <property type="project" value="TreeGrafter"/>
</dbReference>
<dbReference type="InterPro" id="IPR000182">
    <property type="entry name" value="GNAT_dom"/>
</dbReference>
<dbReference type="PANTHER" id="PTHR43441:SF11">
    <property type="entry name" value="RIBOSOMAL-PROTEIN-SERINE ACETYLTRANSFERASE"/>
    <property type="match status" value="1"/>
</dbReference>
<gene>
    <name evidence="2" type="ORF">E1261_20765</name>
</gene>
<evidence type="ECO:0000313" key="2">
    <source>
        <dbReference type="EMBL" id="TDC27407.1"/>
    </source>
</evidence>
<dbReference type="Proteomes" id="UP000295075">
    <property type="component" value="Unassembled WGS sequence"/>
</dbReference>
<dbReference type="GO" id="GO:0008999">
    <property type="term" value="F:protein-N-terminal-alanine acetyltransferase activity"/>
    <property type="evidence" value="ECO:0007669"/>
    <property type="project" value="TreeGrafter"/>
</dbReference>
<dbReference type="Gene3D" id="3.40.630.30">
    <property type="match status" value="1"/>
</dbReference>
<sequence>MILGEKIGLRARHESDVPVLHSELYDDVATRARADSRPWRPISPGSDQSPFAVTEPSDEAACFSVVELESQELAGEALLWSIDTHNRTAHIGIALRPTFRNRGLGTDVLRALCEYGFAVRGLQRLQLETLTDNTPMLAAATSVGFTHEGTLRQSAWVYGTYADEAILGLLVRDWTH</sequence>
<dbReference type="InterPro" id="IPR016181">
    <property type="entry name" value="Acyl_CoA_acyltransferase"/>
</dbReference>
<dbReference type="PROSITE" id="PS51186">
    <property type="entry name" value="GNAT"/>
    <property type="match status" value="1"/>
</dbReference>
<organism evidence="2 3">
    <name type="scientific">Kribbella albertanoniae</name>
    <dbReference type="NCBI Taxonomy" id="1266829"/>
    <lineage>
        <taxon>Bacteria</taxon>
        <taxon>Bacillati</taxon>
        <taxon>Actinomycetota</taxon>
        <taxon>Actinomycetes</taxon>
        <taxon>Propionibacteriales</taxon>
        <taxon>Kribbellaceae</taxon>
        <taxon>Kribbella</taxon>
    </lineage>
</organism>
<evidence type="ECO:0000313" key="3">
    <source>
        <dbReference type="Proteomes" id="UP000295075"/>
    </source>
</evidence>
<dbReference type="SUPFAM" id="SSF55729">
    <property type="entry name" value="Acyl-CoA N-acyltransferases (Nat)"/>
    <property type="match status" value="1"/>
</dbReference>
<dbReference type="RefSeq" id="WP_132408887.1">
    <property type="nucleotide sequence ID" value="NZ_SMKA01000094.1"/>
</dbReference>
<protein>
    <submittedName>
        <fullName evidence="2">N-acetyltransferase</fullName>
    </submittedName>
</protein>
<dbReference type="GO" id="GO:1990189">
    <property type="term" value="F:protein N-terminal-serine acetyltransferase activity"/>
    <property type="evidence" value="ECO:0007669"/>
    <property type="project" value="TreeGrafter"/>
</dbReference>